<accession>A0A853EVM6</accession>
<dbReference type="Proteomes" id="UP000561011">
    <property type="component" value="Unassembled WGS sequence"/>
</dbReference>
<organism evidence="2 3">
    <name type="scientific">Sanguibacter inulinus</name>
    <dbReference type="NCBI Taxonomy" id="60922"/>
    <lineage>
        <taxon>Bacteria</taxon>
        <taxon>Bacillati</taxon>
        <taxon>Actinomycetota</taxon>
        <taxon>Actinomycetes</taxon>
        <taxon>Micrococcales</taxon>
        <taxon>Sanguibacteraceae</taxon>
        <taxon>Sanguibacter</taxon>
    </lineage>
</organism>
<reference evidence="2 3" key="1">
    <citation type="submission" date="2020-07" db="EMBL/GenBank/DDBJ databases">
        <title>MOT database genomes.</title>
        <authorList>
            <person name="Joseph S."/>
            <person name="Aduse-Opoku J."/>
            <person name="Hashim A."/>
            <person name="Wade W."/>
            <person name="Curtis M."/>
        </authorList>
    </citation>
    <scope>NUCLEOTIDE SEQUENCE [LARGE SCALE GENOMIC DNA]</scope>
    <source>
        <strain evidence="2 3">DSM 100099</strain>
    </source>
</reference>
<name>A0A853EVM6_9MICO</name>
<sequence>MSDSHYDTQFFVVDDAAGTVDELKDALRSWAQDRDGGTLQEHARDEGLEFFAWEIDGCTFSISFDDVADEDRWFYAGPIADSHAALAVYRAPFFVSVTGNAPEDEEGNPDLERLLTEGLELARVFERPGIVAVGMGPSGKRDAAEPVPGTELADPDEEFVVELRKRQISDGL</sequence>
<protein>
    <submittedName>
        <fullName evidence="2">Uncharacterized protein</fullName>
    </submittedName>
</protein>
<comment type="caution">
    <text evidence="2">The sequence shown here is derived from an EMBL/GenBank/DDBJ whole genome shotgun (WGS) entry which is preliminary data.</text>
</comment>
<dbReference type="EMBL" id="JACBYE010000043">
    <property type="protein sequence ID" value="NYS94786.1"/>
    <property type="molecule type" value="Genomic_DNA"/>
</dbReference>
<evidence type="ECO:0000256" key="1">
    <source>
        <dbReference type="SAM" id="MobiDB-lite"/>
    </source>
</evidence>
<gene>
    <name evidence="2" type="ORF">HZZ10_14805</name>
</gene>
<dbReference type="AlphaFoldDB" id="A0A853EVM6"/>
<keyword evidence="3" id="KW-1185">Reference proteome</keyword>
<evidence type="ECO:0000313" key="3">
    <source>
        <dbReference type="Proteomes" id="UP000561011"/>
    </source>
</evidence>
<evidence type="ECO:0000313" key="2">
    <source>
        <dbReference type="EMBL" id="NYS94786.1"/>
    </source>
</evidence>
<feature type="region of interest" description="Disordered" evidence="1">
    <location>
        <begin position="135"/>
        <end position="156"/>
    </location>
</feature>
<proteinExistence type="predicted"/>
<dbReference type="RefSeq" id="WP_179914086.1">
    <property type="nucleotide sequence ID" value="NZ_JACBYE010000043.1"/>
</dbReference>